<protein>
    <submittedName>
        <fullName evidence="1">Uncharacterized protein</fullName>
    </submittedName>
</protein>
<dbReference type="OrthoDB" id="1433626at2"/>
<accession>A0A502E4K7</accession>
<name>A0A502E4K7_9FLAO</name>
<proteinExistence type="predicted"/>
<gene>
    <name evidence="1" type="ORF">EAH81_25515</name>
</gene>
<keyword evidence="2" id="KW-1185">Reference proteome</keyword>
<dbReference type="EMBL" id="RCZH01000024">
    <property type="protein sequence ID" value="TPG32645.1"/>
    <property type="molecule type" value="Genomic_DNA"/>
</dbReference>
<reference evidence="1 2" key="1">
    <citation type="journal article" date="2019" name="Environ. Microbiol.">
        <title>Species interactions and distinct microbial communities in high Arctic permafrost affected cryosols are associated with the CH4 and CO2 gas fluxes.</title>
        <authorList>
            <person name="Altshuler I."/>
            <person name="Hamel J."/>
            <person name="Turney S."/>
            <person name="Magnuson E."/>
            <person name="Levesque R."/>
            <person name="Greer C."/>
            <person name="Whyte L.G."/>
        </authorList>
    </citation>
    <scope>NUCLEOTIDE SEQUENCE [LARGE SCALE GENOMIC DNA]</scope>
    <source>
        <strain evidence="1 2">42</strain>
    </source>
</reference>
<comment type="caution">
    <text evidence="1">The sequence shown here is derived from an EMBL/GenBank/DDBJ whole genome shotgun (WGS) entry which is preliminary data.</text>
</comment>
<sequence length="133" mass="16187">MKNINKISFPVLDISINEWNIENISEIIFYDIYFHNKSYELFEELRLNHKVIDSKGNIFKIIKLQNREISWIIFFVKSKQEMIFELLEETSDLDDLKDFMLNKINNLEVNEYKFKWIEKIKKAENFRGLIRGM</sequence>
<evidence type="ECO:0000313" key="2">
    <source>
        <dbReference type="Proteomes" id="UP000319700"/>
    </source>
</evidence>
<dbReference type="AlphaFoldDB" id="A0A502E4K7"/>
<dbReference type="RefSeq" id="WP_140511731.1">
    <property type="nucleotide sequence ID" value="NZ_RCZH01000024.1"/>
</dbReference>
<evidence type="ECO:0000313" key="1">
    <source>
        <dbReference type="EMBL" id="TPG32645.1"/>
    </source>
</evidence>
<organism evidence="1 2">
    <name type="scientific">Flavobacterium pectinovorum</name>
    <dbReference type="NCBI Taxonomy" id="29533"/>
    <lineage>
        <taxon>Bacteria</taxon>
        <taxon>Pseudomonadati</taxon>
        <taxon>Bacteroidota</taxon>
        <taxon>Flavobacteriia</taxon>
        <taxon>Flavobacteriales</taxon>
        <taxon>Flavobacteriaceae</taxon>
        <taxon>Flavobacterium</taxon>
    </lineage>
</organism>
<dbReference type="Proteomes" id="UP000319700">
    <property type="component" value="Unassembled WGS sequence"/>
</dbReference>